<organism evidence="3 4">
    <name type="scientific">Persicobacter diffluens</name>
    <dbReference type="NCBI Taxonomy" id="981"/>
    <lineage>
        <taxon>Bacteria</taxon>
        <taxon>Pseudomonadati</taxon>
        <taxon>Bacteroidota</taxon>
        <taxon>Cytophagia</taxon>
        <taxon>Cytophagales</taxon>
        <taxon>Persicobacteraceae</taxon>
        <taxon>Persicobacter</taxon>
    </lineage>
</organism>
<evidence type="ECO:0000313" key="4">
    <source>
        <dbReference type="Proteomes" id="UP001310022"/>
    </source>
</evidence>
<dbReference type="Gene3D" id="3.40.50.720">
    <property type="entry name" value="NAD(P)-binding Rossmann-like Domain"/>
    <property type="match status" value="1"/>
</dbReference>
<dbReference type="PRINTS" id="PR00081">
    <property type="entry name" value="GDHRDH"/>
</dbReference>
<sequence length="270" mass="29188">MNQLFTIDNKTAVISGGAGVLGLEIAGYLLKEGVKVFILDYNETLLTKAVSKLEAYGDVHGFLCNVLEEDDLLSTKSAIMEQVDQIDILINAAGGNRKGANISPDSNIFKMDRQDFKMVNDLNFLGTVYPTLVFGEAMANNGKGSIINFSSMATVQSISRVMGYSAAKAAVDNFTKWMAQELASKFGDQIRVNAIAPGFFVTHQNRAILINEDGSLTKRSELVMQKTPMNRFGKPEELCGAIHFLCAEASSFITGTIIPIDGGFSSFSGV</sequence>
<comment type="caution">
    <text evidence="3">The sequence shown here is derived from an EMBL/GenBank/DDBJ whole genome shotgun (WGS) entry which is preliminary data.</text>
</comment>
<dbReference type="GO" id="GO:0016616">
    <property type="term" value="F:oxidoreductase activity, acting on the CH-OH group of donors, NAD or NADP as acceptor"/>
    <property type="evidence" value="ECO:0007669"/>
    <property type="project" value="TreeGrafter"/>
</dbReference>
<name>A0AAN4W2V4_9BACT</name>
<dbReference type="NCBIfam" id="NF006132">
    <property type="entry name" value="PRK08277.1"/>
    <property type="match status" value="1"/>
</dbReference>
<evidence type="ECO:0000313" key="3">
    <source>
        <dbReference type="EMBL" id="GJM64724.1"/>
    </source>
</evidence>
<keyword evidence="2" id="KW-0560">Oxidoreductase</keyword>
<evidence type="ECO:0000256" key="1">
    <source>
        <dbReference type="ARBA" id="ARBA00006484"/>
    </source>
</evidence>
<dbReference type="InterPro" id="IPR020904">
    <property type="entry name" value="Sc_DH/Rdtase_CS"/>
</dbReference>
<dbReference type="InterPro" id="IPR002347">
    <property type="entry name" value="SDR_fam"/>
</dbReference>
<dbReference type="Proteomes" id="UP001310022">
    <property type="component" value="Unassembled WGS sequence"/>
</dbReference>
<protein>
    <submittedName>
        <fullName evidence="3">Dioxygenase</fullName>
    </submittedName>
</protein>
<proteinExistence type="inferred from homology"/>
<dbReference type="AlphaFoldDB" id="A0AAN4W2V4"/>
<dbReference type="SUPFAM" id="SSF51735">
    <property type="entry name" value="NAD(P)-binding Rossmann-fold domains"/>
    <property type="match status" value="1"/>
</dbReference>
<dbReference type="PROSITE" id="PS00061">
    <property type="entry name" value="ADH_SHORT"/>
    <property type="match status" value="1"/>
</dbReference>
<evidence type="ECO:0000256" key="2">
    <source>
        <dbReference type="ARBA" id="ARBA00023002"/>
    </source>
</evidence>
<dbReference type="GO" id="GO:0051213">
    <property type="term" value="F:dioxygenase activity"/>
    <property type="evidence" value="ECO:0007669"/>
    <property type="project" value="UniProtKB-KW"/>
</dbReference>
<reference evidence="3 4" key="1">
    <citation type="submission" date="2021-12" db="EMBL/GenBank/DDBJ databases">
        <title>Genome sequencing of bacteria with rrn-lacking chromosome and rrn-plasmid.</title>
        <authorList>
            <person name="Anda M."/>
            <person name="Iwasaki W."/>
        </authorList>
    </citation>
    <scope>NUCLEOTIDE SEQUENCE [LARGE SCALE GENOMIC DNA]</scope>
    <source>
        <strain evidence="3 4">NBRC 15940</strain>
    </source>
</reference>
<keyword evidence="3" id="KW-0223">Dioxygenase</keyword>
<keyword evidence="4" id="KW-1185">Reference proteome</keyword>
<dbReference type="EMBL" id="BQKE01000006">
    <property type="protein sequence ID" value="GJM64724.1"/>
    <property type="molecule type" value="Genomic_DNA"/>
</dbReference>
<dbReference type="PANTHER" id="PTHR42760:SF115">
    <property type="entry name" value="3-OXOACYL-[ACYL-CARRIER-PROTEIN] REDUCTASE FABG"/>
    <property type="match status" value="1"/>
</dbReference>
<accession>A0AAN4W2V4</accession>
<gene>
    <name evidence="3" type="ORF">PEDI_52760</name>
</gene>
<dbReference type="Pfam" id="PF13561">
    <property type="entry name" value="adh_short_C2"/>
    <property type="match status" value="1"/>
</dbReference>
<dbReference type="PRINTS" id="PR00080">
    <property type="entry name" value="SDRFAMILY"/>
</dbReference>
<dbReference type="InterPro" id="IPR036291">
    <property type="entry name" value="NAD(P)-bd_dom_sf"/>
</dbReference>
<dbReference type="PANTHER" id="PTHR42760">
    <property type="entry name" value="SHORT-CHAIN DEHYDROGENASES/REDUCTASES FAMILY MEMBER"/>
    <property type="match status" value="1"/>
</dbReference>
<comment type="similarity">
    <text evidence="1">Belongs to the short-chain dehydrogenases/reductases (SDR) family.</text>
</comment>